<protein>
    <submittedName>
        <fullName evidence="2">Uncharacterized protein</fullName>
    </submittedName>
</protein>
<dbReference type="EMBL" id="JAWDGP010000628">
    <property type="protein sequence ID" value="KAK3798754.1"/>
    <property type="molecule type" value="Genomic_DNA"/>
</dbReference>
<evidence type="ECO:0000313" key="3">
    <source>
        <dbReference type="Proteomes" id="UP001283361"/>
    </source>
</evidence>
<keyword evidence="3" id="KW-1185">Reference proteome</keyword>
<sequence length="80" mass="8209">MPERPVSTGNWTIVLEDCDCQLLTAGGEQEGGGGEDAGQRKGKQGEGEGGGAGRAIVEGEILEGSDCRLYKLGDSQTIVA</sequence>
<proteinExistence type="predicted"/>
<reference evidence="2" key="1">
    <citation type="journal article" date="2023" name="G3 (Bethesda)">
        <title>A reference genome for the long-term kleptoplast-retaining sea slug Elysia crispata morphotype clarki.</title>
        <authorList>
            <person name="Eastman K.E."/>
            <person name="Pendleton A.L."/>
            <person name="Shaikh M.A."/>
            <person name="Suttiyut T."/>
            <person name="Ogas R."/>
            <person name="Tomko P."/>
            <person name="Gavelis G."/>
            <person name="Widhalm J.R."/>
            <person name="Wisecaver J.H."/>
        </authorList>
    </citation>
    <scope>NUCLEOTIDE SEQUENCE</scope>
    <source>
        <strain evidence="2">ECLA1</strain>
    </source>
</reference>
<evidence type="ECO:0000313" key="2">
    <source>
        <dbReference type="EMBL" id="KAK3798754.1"/>
    </source>
</evidence>
<evidence type="ECO:0000256" key="1">
    <source>
        <dbReference type="SAM" id="MobiDB-lite"/>
    </source>
</evidence>
<dbReference type="Proteomes" id="UP001283361">
    <property type="component" value="Unassembled WGS sequence"/>
</dbReference>
<feature type="region of interest" description="Disordered" evidence="1">
    <location>
        <begin position="25"/>
        <end position="54"/>
    </location>
</feature>
<comment type="caution">
    <text evidence="2">The sequence shown here is derived from an EMBL/GenBank/DDBJ whole genome shotgun (WGS) entry which is preliminary data.</text>
</comment>
<gene>
    <name evidence="2" type="ORF">RRG08_064313</name>
</gene>
<dbReference type="AlphaFoldDB" id="A0AAE1B3L5"/>
<name>A0AAE1B3L5_9GAST</name>
<accession>A0AAE1B3L5</accession>
<feature type="compositionally biased region" description="Basic and acidic residues" evidence="1">
    <location>
        <begin position="37"/>
        <end position="46"/>
    </location>
</feature>
<organism evidence="2 3">
    <name type="scientific">Elysia crispata</name>
    <name type="common">lettuce slug</name>
    <dbReference type="NCBI Taxonomy" id="231223"/>
    <lineage>
        <taxon>Eukaryota</taxon>
        <taxon>Metazoa</taxon>
        <taxon>Spiralia</taxon>
        <taxon>Lophotrochozoa</taxon>
        <taxon>Mollusca</taxon>
        <taxon>Gastropoda</taxon>
        <taxon>Heterobranchia</taxon>
        <taxon>Euthyneura</taxon>
        <taxon>Panpulmonata</taxon>
        <taxon>Sacoglossa</taxon>
        <taxon>Placobranchoidea</taxon>
        <taxon>Plakobranchidae</taxon>
        <taxon>Elysia</taxon>
    </lineage>
</organism>